<gene>
    <name evidence="3" type="ORF">EVB03_01875</name>
</gene>
<name>A0A520MIG3_9GAMM</name>
<protein>
    <submittedName>
        <fullName evidence="3">Thioesterase family protein</fullName>
    </submittedName>
</protein>
<comment type="caution">
    <text evidence="3">The sequence shown here is derived from an EMBL/GenBank/DDBJ whole genome shotgun (WGS) entry which is preliminary data.</text>
</comment>
<dbReference type="InterPro" id="IPR042171">
    <property type="entry name" value="Acyl-CoA_hotdog"/>
</dbReference>
<accession>A0A520MIG3</accession>
<dbReference type="InterPro" id="IPR029069">
    <property type="entry name" value="HotDog_dom_sf"/>
</dbReference>
<dbReference type="InterPro" id="IPR049449">
    <property type="entry name" value="TesB_ACOT8-like_N"/>
</dbReference>
<dbReference type="Pfam" id="PF20789">
    <property type="entry name" value="4HBT_3C"/>
    <property type="match status" value="1"/>
</dbReference>
<dbReference type="EMBL" id="SHBP01000002">
    <property type="protein sequence ID" value="RZO21003.1"/>
    <property type="molecule type" value="Genomic_DNA"/>
</dbReference>
<dbReference type="SUPFAM" id="SSF54637">
    <property type="entry name" value="Thioesterase/thiol ester dehydrase-isomerase"/>
    <property type="match status" value="2"/>
</dbReference>
<dbReference type="InterPro" id="IPR049450">
    <property type="entry name" value="ACOT8-like_C"/>
</dbReference>
<dbReference type="Proteomes" id="UP000315889">
    <property type="component" value="Unassembled WGS sequence"/>
</dbReference>
<dbReference type="Pfam" id="PF13622">
    <property type="entry name" value="4HBT_3"/>
    <property type="match status" value="1"/>
</dbReference>
<organism evidence="3 4">
    <name type="scientific">SAR92 clade bacterium</name>
    <dbReference type="NCBI Taxonomy" id="2315479"/>
    <lineage>
        <taxon>Bacteria</taxon>
        <taxon>Pseudomonadati</taxon>
        <taxon>Pseudomonadota</taxon>
        <taxon>Gammaproteobacteria</taxon>
        <taxon>Cellvibrionales</taxon>
        <taxon>Porticoccaceae</taxon>
        <taxon>SAR92 clade</taxon>
    </lineage>
</organism>
<dbReference type="AlphaFoldDB" id="A0A520MIG3"/>
<evidence type="ECO:0000313" key="4">
    <source>
        <dbReference type="Proteomes" id="UP000315889"/>
    </source>
</evidence>
<evidence type="ECO:0000313" key="3">
    <source>
        <dbReference type="EMBL" id="RZO21003.1"/>
    </source>
</evidence>
<feature type="domain" description="Acyl-CoA thioesterase-like C-terminal" evidence="2">
    <location>
        <begin position="130"/>
        <end position="260"/>
    </location>
</feature>
<proteinExistence type="predicted"/>
<feature type="domain" description="Acyl-CoA thioesterase-like N-terminal HotDog" evidence="1">
    <location>
        <begin position="19"/>
        <end position="104"/>
    </location>
</feature>
<evidence type="ECO:0000259" key="1">
    <source>
        <dbReference type="Pfam" id="PF13622"/>
    </source>
</evidence>
<evidence type="ECO:0000259" key="2">
    <source>
        <dbReference type="Pfam" id="PF20789"/>
    </source>
</evidence>
<sequence length="266" mass="29667">MDYKYYQDQVQQCLPMSIDSGWGQGRSAFGGLTAALVLTHIEQQTGLTDRDLRTINIHFCGAVMLDESCEFTHRVLSNGKSVFQVVGQLLQNGEVKTQIVACFGAQRQSSIQINPSPIKPPKSLSEAMVFPFTPGRTPEFVRYFDLRLTSDNPPYSGAKQGGVSGWMRFKEPTEALNDSAMIVLIDAWPPAVLPLLTTQAPASTITWNLEFIQPRESLETKDYLFYDCDVVQADLGYAHTDAKIFHPNGQLLAVSRQLVGVYDQRR</sequence>
<dbReference type="Gene3D" id="2.40.160.210">
    <property type="entry name" value="Acyl-CoA thioesterase, double hotdog domain"/>
    <property type="match status" value="1"/>
</dbReference>
<reference evidence="3 4" key="1">
    <citation type="submission" date="2019-02" db="EMBL/GenBank/DDBJ databases">
        <title>Prokaryotic population dynamics and viral predation in marine succession experiment using metagenomics: the confinement effect.</title>
        <authorList>
            <person name="Haro-Moreno J.M."/>
            <person name="Rodriguez-Valera F."/>
            <person name="Lopez-Perez M."/>
        </authorList>
    </citation>
    <scope>NUCLEOTIDE SEQUENCE [LARGE SCALE GENOMIC DNA]</scope>
    <source>
        <strain evidence="3">MED-G170</strain>
    </source>
</reference>